<dbReference type="Proteomes" id="UP001396334">
    <property type="component" value="Unassembled WGS sequence"/>
</dbReference>
<protein>
    <submittedName>
        <fullName evidence="1">Uncharacterized protein</fullName>
    </submittedName>
</protein>
<keyword evidence="2" id="KW-1185">Reference proteome</keyword>
<accession>A0ABR2Q4X2</accession>
<gene>
    <name evidence="1" type="ORF">V6N11_075984</name>
</gene>
<name>A0ABR2Q4X2_9ROSI</name>
<organism evidence="1 2">
    <name type="scientific">Hibiscus sabdariffa</name>
    <name type="common">roselle</name>
    <dbReference type="NCBI Taxonomy" id="183260"/>
    <lineage>
        <taxon>Eukaryota</taxon>
        <taxon>Viridiplantae</taxon>
        <taxon>Streptophyta</taxon>
        <taxon>Embryophyta</taxon>
        <taxon>Tracheophyta</taxon>
        <taxon>Spermatophyta</taxon>
        <taxon>Magnoliopsida</taxon>
        <taxon>eudicotyledons</taxon>
        <taxon>Gunneridae</taxon>
        <taxon>Pentapetalae</taxon>
        <taxon>rosids</taxon>
        <taxon>malvids</taxon>
        <taxon>Malvales</taxon>
        <taxon>Malvaceae</taxon>
        <taxon>Malvoideae</taxon>
        <taxon>Hibiscus</taxon>
    </lineage>
</organism>
<sequence>MLVLSESASVDCCRPLPSTKTIGDATGEAVPGVKGVQVTVEGRRGRVLEDKQVTTNMAAGPSRKVLEDFIDSVRMQSIASHPPLLSLTLKKPSRNVVLWHKLSLSSY</sequence>
<reference evidence="1 2" key="1">
    <citation type="journal article" date="2024" name="G3 (Bethesda)">
        <title>Genome assembly of Hibiscus sabdariffa L. provides insights into metabolisms of medicinal natural products.</title>
        <authorList>
            <person name="Kim T."/>
        </authorList>
    </citation>
    <scope>NUCLEOTIDE SEQUENCE [LARGE SCALE GENOMIC DNA]</scope>
    <source>
        <strain evidence="1">TK-2024</strain>
        <tissue evidence="1">Old leaves</tissue>
    </source>
</reference>
<proteinExistence type="predicted"/>
<evidence type="ECO:0000313" key="2">
    <source>
        <dbReference type="Proteomes" id="UP001396334"/>
    </source>
</evidence>
<dbReference type="EMBL" id="JBBPBN010000045">
    <property type="protein sequence ID" value="KAK8995725.1"/>
    <property type="molecule type" value="Genomic_DNA"/>
</dbReference>
<evidence type="ECO:0000313" key="1">
    <source>
        <dbReference type="EMBL" id="KAK8995725.1"/>
    </source>
</evidence>
<comment type="caution">
    <text evidence="1">The sequence shown here is derived from an EMBL/GenBank/DDBJ whole genome shotgun (WGS) entry which is preliminary data.</text>
</comment>